<gene>
    <name evidence="3" type="ORF">SO694_00011365</name>
</gene>
<dbReference type="Proteomes" id="UP001363151">
    <property type="component" value="Unassembled WGS sequence"/>
</dbReference>
<reference evidence="3 4" key="1">
    <citation type="submission" date="2024-03" db="EMBL/GenBank/DDBJ databases">
        <title>Aureococcus anophagefferens CCMP1851 and Kratosvirus quantuckense: Draft genome of a second virus-susceptible host strain in the model system.</title>
        <authorList>
            <person name="Chase E."/>
            <person name="Truchon A.R."/>
            <person name="Schepens W."/>
            <person name="Wilhelm S.W."/>
        </authorList>
    </citation>
    <scope>NUCLEOTIDE SEQUENCE [LARGE SCALE GENOMIC DNA]</scope>
    <source>
        <strain evidence="3 4">CCMP1851</strain>
    </source>
</reference>
<feature type="compositionally biased region" description="Pro residues" evidence="1">
    <location>
        <begin position="41"/>
        <end position="51"/>
    </location>
</feature>
<dbReference type="Pfam" id="PF00069">
    <property type="entry name" value="Pkinase"/>
    <property type="match status" value="1"/>
</dbReference>
<evidence type="ECO:0000256" key="1">
    <source>
        <dbReference type="SAM" id="MobiDB-lite"/>
    </source>
</evidence>
<feature type="region of interest" description="Disordered" evidence="1">
    <location>
        <begin position="1"/>
        <end position="64"/>
    </location>
</feature>
<dbReference type="InterPro" id="IPR011009">
    <property type="entry name" value="Kinase-like_dom_sf"/>
</dbReference>
<name>A0ABR1GEH5_AURAN</name>
<keyword evidence="3" id="KW-0808">Transferase</keyword>
<organism evidence="3 4">
    <name type="scientific">Aureococcus anophagefferens</name>
    <name type="common">Harmful bloom alga</name>
    <dbReference type="NCBI Taxonomy" id="44056"/>
    <lineage>
        <taxon>Eukaryota</taxon>
        <taxon>Sar</taxon>
        <taxon>Stramenopiles</taxon>
        <taxon>Ochrophyta</taxon>
        <taxon>Pelagophyceae</taxon>
        <taxon>Pelagomonadales</taxon>
        <taxon>Pelagomonadaceae</taxon>
        <taxon>Aureococcus</taxon>
    </lineage>
</organism>
<dbReference type="SUPFAM" id="SSF56112">
    <property type="entry name" value="Protein kinase-like (PK-like)"/>
    <property type="match status" value="1"/>
</dbReference>
<evidence type="ECO:0000313" key="4">
    <source>
        <dbReference type="Proteomes" id="UP001363151"/>
    </source>
</evidence>
<evidence type="ECO:0000259" key="2">
    <source>
        <dbReference type="PROSITE" id="PS50011"/>
    </source>
</evidence>
<dbReference type="Gene3D" id="1.10.510.10">
    <property type="entry name" value="Transferase(Phosphotransferase) domain 1"/>
    <property type="match status" value="1"/>
</dbReference>
<dbReference type="SMART" id="SM00220">
    <property type="entry name" value="S_TKc"/>
    <property type="match status" value="1"/>
</dbReference>
<dbReference type="Gene3D" id="3.30.200.20">
    <property type="entry name" value="Phosphorylase Kinase, domain 1"/>
    <property type="match status" value="1"/>
</dbReference>
<comment type="caution">
    <text evidence="3">The sequence shown here is derived from an EMBL/GenBank/DDBJ whole genome shotgun (WGS) entry which is preliminary data.</text>
</comment>
<keyword evidence="4" id="KW-1185">Reference proteome</keyword>
<dbReference type="EMBL" id="JBBJCI010000024">
    <property type="protein sequence ID" value="KAK7254510.1"/>
    <property type="molecule type" value="Genomic_DNA"/>
</dbReference>
<accession>A0ABR1GEH5</accession>
<dbReference type="PANTHER" id="PTHR44329">
    <property type="entry name" value="SERINE/THREONINE-PROTEIN KINASE TNNI3K-RELATED"/>
    <property type="match status" value="1"/>
</dbReference>
<evidence type="ECO:0000313" key="3">
    <source>
        <dbReference type="EMBL" id="KAK7254510.1"/>
    </source>
</evidence>
<proteinExistence type="predicted"/>
<protein>
    <submittedName>
        <fullName evidence="3">Protein kinase</fullName>
    </submittedName>
</protein>
<feature type="domain" description="Protein kinase" evidence="2">
    <location>
        <begin position="134"/>
        <end position="409"/>
    </location>
</feature>
<keyword evidence="3" id="KW-0418">Kinase</keyword>
<dbReference type="PANTHER" id="PTHR44329:SF289">
    <property type="entry name" value="SERINE_THREONINE-PROTEIN KINASE VIK"/>
    <property type="match status" value="1"/>
</dbReference>
<dbReference type="InterPro" id="IPR051681">
    <property type="entry name" value="Ser/Thr_Kinases-Pseudokinases"/>
</dbReference>
<sequence length="427" mass="45891">MASREIASSDDEPAAPRKGFKPTPEAPYRVVTPDVKDETRPPSPPPETPPAKPKRPQPIKARSPVDNFLAWLSPRSSRESKWMQPLTVRKSHGGDALLDALDAAPRAATDRPLPGVVLDDGFKVPEFAYAALVDVAASPVGVGCQGEVYAVRRPKTGEKLALKVLLRDVATSPGERRCFAREAQLLARMAHPNVCETMGCSTTPGGLPCLLLTWCASDVLRSLKLNDVADPETRHKVAKAWPAAERLRLVAELFGALAYLHSGDALRGVAVVHRDVKPENLGLTDARRLKLLDFGLAVALEKEDAAAFELTGDTGSRRYMAPEVAKQRPYAAPVDVYSAAIVSAEVLGLHRAFAGLSLEDHERRVIDGGLRPRLQASPRLQALFAALWDGDAGKRRDAASARDELAAVVAADSDPLRATPSCACVLS</sequence>
<dbReference type="GO" id="GO:0016301">
    <property type="term" value="F:kinase activity"/>
    <property type="evidence" value="ECO:0007669"/>
    <property type="project" value="UniProtKB-KW"/>
</dbReference>
<dbReference type="InterPro" id="IPR000719">
    <property type="entry name" value="Prot_kinase_dom"/>
</dbReference>
<dbReference type="PROSITE" id="PS50011">
    <property type="entry name" value="PROTEIN_KINASE_DOM"/>
    <property type="match status" value="1"/>
</dbReference>